<evidence type="ECO:0000259" key="2">
    <source>
        <dbReference type="Pfam" id="PF02657"/>
    </source>
</evidence>
<dbReference type="Pfam" id="PF02657">
    <property type="entry name" value="SufE"/>
    <property type="match status" value="1"/>
</dbReference>
<protein>
    <recommendedName>
        <fullName evidence="2">Fe-S metabolism associated domain-containing protein</fullName>
    </recommendedName>
</protein>
<dbReference type="Proteomes" id="UP000175691">
    <property type="component" value="Unassembled WGS sequence"/>
</dbReference>
<proteinExistence type="inferred from homology"/>
<dbReference type="PANTHER" id="PTHR43597">
    <property type="entry name" value="SULFUR ACCEPTOR PROTEIN CSDE"/>
    <property type="match status" value="1"/>
</dbReference>
<evidence type="ECO:0000313" key="3">
    <source>
        <dbReference type="EMBL" id="OFC72663.1"/>
    </source>
</evidence>
<evidence type="ECO:0000313" key="4">
    <source>
        <dbReference type="Proteomes" id="UP000175691"/>
    </source>
</evidence>
<dbReference type="AlphaFoldDB" id="A0A1E7ZGL8"/>
<keyword evidence="4" id="KW-1185">Reference proteome</keyword>
<evidence type="ECO:0000256" key="1">
    <source>
        <dbReference type="ARBA" id="ARBA00010282"/>
    </source>
</evidence>
<organism evidence="3 4">
    <name type="scientific">Alteromonas confluentis</name>
    <dbReference type="NCBI Taxonomy" id="1656094"/>
    <lineage>
        <taxon>Bacteria</taxon>
        <taxon>Pseudomonadati</taxon>
        <taxon>Pseudomonadota</taxon>
        <taxon>Gammaproteobacteria</taxon>
        <taxon>Alteromonadales</taxon>
        <taxon>Alteromonadaceae</taxon>
        <taxon>Alteromonas/Salinimonas group</taxon>
        <taxon>Alteromonas</taxon>
    </lineage>
</organism>
<dbReference type="SUPFAM" id="SSF82649">
    <property type="entry name" value="SufE/NifU"/>
    <property type="match status" value="1"/>
</dbReference>
<feature type="domain" description="Fe-S metabolism associated" evidence="2">
    <location>
        <begin position="11"/>
        <end position="122"/>
    </location>
</feature>
<dbReference type="Gene3D" id="3.90.1010.10">
    <property type="match status" value="1"/>
</dbReference>
<dbReference type="RefSeq" id="WP_070123287.1">
    <property type="nucleotide sequence ID" value="NZ_MDHN01000003.1"/>
</dbReference>
<sequence>MDKISLPLASKVATARGWDTTMREIMLASKSLPVLIESFRTAENKVGGCLSDVWIAKSDSGVMAWSDSKIIRGVLAVLLEKANSQNDQDETDYEAYLTSLGMARYLSESRTSGIRHVTNRLAEIR</sequence>
<name>A0A1E7ZGL8_9ALTE</name>
<dbReference type="STRING" id="1656094.BFC18_02095"/>
<dbReference type="InterPro" id="IPR003808">
    <property type="entry name" value="Fe-S_metab-assoc_dom"/>
</dbReference>
<comment type="caution">
    <text evidence="3">The sequence shown here is derived from an EMBL/GenBank/DDBJ whole genome shotgun (WGS) entry which is preliminary data.</text>
</comment>
<gene>
    <name evidence="3" type="ORF">BFC18_02095</name>
</gene>
<accession>A0A1E7ZGL8</accession>
<reference evidence="3 4" key="1">
    <citation type="submission" date="2016-08" db="EMBL/GenBank/DDBJ databases">
        <authorList>
            <person name="Seilhamer J.J."/>
        </authorList>
    </citation>
    <scope>NUCLEOTIDE SEQUENCE [LARGE SCALE GENOMIC DNA]</scope>
    <source>
        <strain evidence="3 4">KCTC 42603</strain>
    </source>
</reference>
<dbReference type="EMBL" id="MDHN01000003">
    <property type="protein sequence ID" value="OFC72663.1"/>
    <property type="molecule type" value="Genomic_DNA"/>
</dbReference>
<dbReference type="PANTHER" id="PTHR43597:SF5">
    <property type="entry name" value="SUFE-LIKE PROTEIN 2, CHLOROPLASTIC"/>
    <property type="match status" value="1"/>
</dbReference>
<comment type="similarity">
    <text evidence="1">Belongs to the SufE family.</text>
</comment>